<feature type="region of interest" description="Disordered" evidence="1">
    <location>
        <begin position="237"/>
        <end position="261"/>
    </location>
</feature>
<evidence type="ECO:0000256" key="1">
    <source>
        <dbReference type="SAM" id="MobiDB-lite"/>
    </source>
</evidence>
<sequence>MELVVIKELFGPRPYRRHRHRVRPRPAPPPTRCHRPPRQRPPQPPSGPPASPTKATNHRSARHPSADVAVNYCRQEPRSPPQDVPRGGLLSFALIHRALIEAAIKNYLFARRSGHGNPLPPPFPFTSRASVHLFNTEQIIRLREGDKTAVDFREEDFEAGSQCDLKSTQSTLDEIPEDQSSNQVVHPPYRPVRAGQGEIFLKLLYVSLPRSQKTGKGNTPLTREVDDHPLQCAKIIGGHSSRNPGQVRISHDGHGFPSEPG</sequence>
<protein>
    <submittedName>
        <fullName evidence="2">Uncharacterized protein</fullName>
    </submittedName>
</protein>
<feature type="region of interest" description="Disordered" evidence="1">
    <location>
        <begin position="12"/>
        <end position="64"/>
    </location>
</feature>
<dbReference type="AlphaFoldDB" id="A0A7K0CT93"/>
<proteinExistence type="predicted"/>
<name>A0A7K0CT93_9ACTN</name>
<accession>A0A7K0CT93</accession>
<dbReference type="EMBL" id="WEGJ01000065">
    <property type="protein sequence ID" value="MQY16689.1"/>
    <property type="molecule type" value="Genomic_DNA"/>
</dbReference>
<keyword evidence="3" id="KW-1185">Reference proteome</keyword>
<dbReference type="Proteomes" id="UP000466345">
    <property type="component" value="Unassembled WGS sequence"/>
</dbReference>
<reference evidence="2 3" key="1">
    <citation type="submission" date="2019-10" db="EMBL/GenBank/DDBJ databases">
        <title>Streptomyces smaragdinus sp. nov. and Streptomyces fabii sp. nov., isolated from the gut of fungus growing-termite Macrotermes natalensis.</title>
        <authorList>
            <person name="Schwitalla J."/>
            <person name="Benndorf R."/>
            <person name="Martin K."/>
            <person name="De Beer W."/>
            <person name="Kaster A.-K."/>
            <person name="Vollmers J."/>
            <person name="Poulsen M."/>
            <person name="Beemelmanns C."/>
        </authorList>
    </citation>
    <scope>NUCLEOTIDE SEQUENCE [LARGE SCALE GENOMIC DNA]</scope>
    <source>
        <strain evidence="2 3">RB5</strain>
    </source>
</reference>
<feature type="compositionally biased region" description="Pro residues" evidence="1">
    <location>
        <begin position="39"/>
        <end position="51"/>
    </location>
</feature>
<organism evidence="2 3">
    <name type="scientific">Streptomyces smaragdinus</name>
    <dbReference type="NCBI Taxonomy" id="2585196"/>
    <lineage>
        <taxon>Bacteria</taxon>
        <taxon>Bacillati</taxon>
        <taxon>Actinomycetota</taxon>
        <taxon>Actinomycetes</taxon>
        <taxon>Kitasatosporales</taxon>
        <taxon>Streptomycetaceae</taxon>
        <taxon>Streptomyces</taxon>
    </lineage>
</organism>
<comment type="caution">
    <text evidence="2">The sequence shown here is derived from an EMBL/GenBank/DDBJ whole genome shotgun (WGS) entry which is preliminary data.</text>
</comment>
<evidence type="ECO:0000313" key="3">
    <source>
        <dbReference type="Proteomes" id="UP000466345"/>
    </source>
</evidence>
<feature type="compositionally biased region" description="Basic residues" evidence="1">
    <location>
        <begin position="14"/>
        <end position="24"/>
    </location>
</feature>
<gene>
    <name evidence="2" type="ORF">SRB5_68910</name>
</gene>
<evidence type="ECO:0000313" key="2">
    <source>
        <dbReference type="EMBL" id="MQY16689.1"/>
    </source>
</evidence>